<evidence type="ECO:0000313" key="2">
    <source>
        <dbReference type="EMBL" id="KAH7361631.1"/>
    </source>
</evidence>
<accession>A0A8K0X2G5</accession>
<dbReference type="OrthoDB" id="10263401at2759"/>
<feature type="region of interest" description="Disordered" evidence="1">
    <location>
        <begin position="20"/>
        <end position="57"/>
    </location>
</feature>
<evidence type="ECO:0000313" key="3">
    <source>
        <dbReference type="Proteomes" id="UP000813385"/>
    </source>
</evidence>
<reference evidence="2" key="1">
    <citation type="journal article" date="2021" name="Nat. Commun.">
        <title>Genetic determinants of endophytism in the Arabidopsis root mycobiome.</title>
        <authorList>
            <person name="Mesny F."/>
            <person name="Miyauchi S."/>
            <person name="Thiergart T."/>
            <person name="Pickel B."/>
            <person name="Atanasova L."/>
            <person name="Karlsson M."/>
            <person name="Huettel B."/>
            <person name="Barry K.W."/>
            <person name="Haridas S."/>
            <person name="Chen C."/>
            <person name="Bauer D."/>
            <person name="Andreopoulos W."/>
            <person name="Pangilinan J."/>
            <person name="LaButti K."/>
            <person name="Riley R."/>
            <person name="Lipzen A."/>
            <person name="Clum A."/>
            <person name="Drula E."/>
            <person name="Henrissat B."/>
            <person name="Kohler A."/>
            <person name="Grigoriev I.V."/>
            <person name="Martin F.M."/>
            <person name="Hacquard S."/>
        </authorList>
    </citation>
    <scope>NUCLEOTIDE SEQUENCE</scope>
    <source>
        <strain evidence="2">MPI-CAGE-AT-0016</strain>
    </source>
</reference>
<dbReference type="EMBL" id="JAGPXD010000003">
    <property type="protein sequence ID" value="KAH7361631.1"/>
    <property type="molecule type" value="Genomic_DNA"/>
</dbReference>
<evidence type="ECO:0000256" key="1">
    <source>
        <dbReference type="SAM" id="MobiDB-lite"/>
    </source>
</evidence>
<feature type="compositionally biased region" description="Polar residues" evidence="1">
    <location>
        <begin position="41"/>
        <end position="56"/>
    </location>
</feature>
<sequence length="240" mass="26349">MARQTRSATSKALSAALATAKFPTPSSSAISTASTPVPDLASTSVSPAPSKPSDSVPQRLFPTSEAWMSWLSSNYHDPTGLWLQIAKKTSPTPSVTYDEALDAALCYGWIDGQRRALDANFFLQRFTPRRKRSIWSRRNVDKVAALTAAGLMRPPGVAEVESAKADGRWEKAYSGSSVMEVPADFAASLAADAKAERFFATLTKGDRYRFLWRIETVKRPETRKRKIGEFVKLLSEGKTL</sequence>
<dbReference type="Proteomes" id="UP000813385">
    <property type="component" value="Unassembled WGS sequence"/>
</dbReference>
<keyword evidence="3" id="KW-1185">Reference proteome</keyword>
<protein>
    <submittedName>
        <fullName evidence="2">Bacteriocin-protection, YdeI or OmpD-associated-domain-containing protein</fullName>
    </submittedName>
</protein>
<gene>
    <name evidence="2" type="ORF">B0T11DRAFT_279271</name>
</gene>
<organism evidence="2 3">
    <name type="scientific">Plectosphaerella cucumerina</name>
    <dbReference type="NCBI Taxonomy" id="40658"/>
    <lineage>
        <taxon>Eukaryota</taxon>
        <taxon>Fungi</taxon>
        <taxon>Dikarya</taxon>
        <taxon>Ascomycota</taxon>
        <taxon>Pezizomycotina</taxon>
        <taxon>Sordariomycetes</taxon>
        <taxon>Hypocreomycetidae</taxon>
        <taxon>Glomerellales</taxon>
        <taxon>Plectosphaerellaceae</taxon>
        <taxon>Plectosphaerella</taxon>
    </lineage>
</organism>
<comment type="caution">
    <text evidence="2">The sequence shown here is derived from an EMBL/GenBank/DDBJ whole genome shotgun (WGS) entry which is preliminary data.</text>
</comment>
<proteinExistence type="predicted"/>
<name>A0A8K0X2G5_9PEZI</name>
<dbReference type="Pfam" id="PF13376">
    <property type="entry name" value="OmdA"/>
    <property type="match status" value="1"/>
</dbReference>
<feature type="compositionally biased region" description="Low complexity" evidence="1">
    <location>
        <begin position="20"/>
        <end position="36"/>
    </location>
</feature>
<dbReference type="AlphaFoldDB" id="A0A8K0X2G5"/>